<protein>
    <recommendedName>
        <fullName evidence="3">Glycosyltransferase</fullName>
    </recommendedName>
</protein>
<dbReference type="InterPro" id="IPR032719">
    <property type="entry name" value="WbsX"/>
</dbReference>
<evidence type="ECO:0000313" key="1">
    <source>
        <dbReference type="EMBL" id="ODS32363.1"/>
    </source>
</evidence>
<evidence type="ECO:0000313" key="2">
    <source>
        <dbReference type="Proteomes" id="UP000094056"/>
    </source>
</evidence>
<dbReference type="PANTHER" id="PTHR41244:SF1">
    <property type="entry name" value="GLYCOSYLTRANSFERASE"/>
    <property type="match status" value="1"/>
</dbReference>
<accession>A0A1E3X9S6</accession>
<dbReference type="PANTHER" id="PTHR41244">
    <property type="entry name" value="RHAMNAN SYNTHESIS F"/>
    <property type="match status" value="1"/>
</dbReference>
<dbReference type="Pfam" id="PF14307">
    <property type="entry name" value="Glyco_tran_WbsX"/>
    <property type="match status" value="1"/>
</dbReference>
<dbReference type="AlphaFoldDB" id="A0A1E3X9S6"/>
<gene>
    <name evidence="1" type="ORF">SCARUB_02514</name>
</gene>
<reference evidence="1 2" key="1">
    <citation type="submission" date="2016-07" db="EMBL/GenBank/DDBJ databases">
        <title>Draft genome of Scalindua rubra, obtained from a brine-seawater interface in the Red Sea, sheds light on salt adaptation in anammox bacteria.</title>
        <authorList>
            <person name="Speth D.R."/>
            <person name="Lagkouvardos I."/>
            <person name="Wang Y."/>
            <person name="Qian P.-Y."/>
            <person name="Dutilh B.E."/>
            <person name="Jetten M.S."/>
        </authorList>
    </citation>
    <scope>NUCLEOTIDE SEQUENCE [LARGE SCALE GENOMIC DNA]</scope>
    <source>
        <strain evidence="1">BSI-1</strain>
    </source>
</reference>
<evidence type="ECO:0008006" key="3">
    <source>
        <dbReference type="Google" id="ProtNLM"/>
    </source>
</evidence>
<dbReference type="Gene3D" id="3.20.20.80">
    <property type="entry name" value="Glycosidases"/>
    <property type="match status" value="1"/>
</dbReference>
<name>A0A1E3X9S6_9BACT</name>
<dbReference type="EMBL" id="MAYW01000066">
    <property type="protein sequence ID" value="ODS32363.1"/>
    <property type="molecule type" value="Genomic_DNA"/>
</dbReference>
<proteinExistence type="predicted"/>
<organism evidence="1 2">
    <name type="scientific">Candidatus Scalindua rubra</name>
    <dbReference type="NCBI Taxonomy" id="1872076"/>
    <lineage>
        <taxon>Bacteria</taxon>
        <taxon>Pseudomonadati</taxon>
        <taxon>Planctomycetota</taxon>
        <taxon>Candidatus Brocadiia</taxon>
        <taxon>Candidatus Brocadiales</taxon>
        <taxon>Candidatus Scalinduaceae</taxon>
        <taxon>Candidatus Scalindua</taxon>
    </lineage>
</organism>
<comment type="caution">
    <text evidence="1">The sequence shown here is derived from an EMBL/GenBank/DDBJ whole genome shotgun (WGS) entry which is preliminary data.</text>
</comment>
<sequence length="387" mass="44742">MNSAYKSVAIGAYVYPGWHACPVRDLYFPSGWSEWDLVLNAPSRFPDHNQPRLPLNGPYDDSFPATARKQTELACEFGVDFLCMLFFWSRRKRVFEASIDKGFLSKDGGGDFPFALMWANRMPRGVLPIKLDPGPEINPGRLVYTDPDDFLDLIQFLEERYFSRSNYFCINGMPLLSIFDSTFFLQQLGLERSSQSISKVKDYVSAKGYPGLHLMAINPAPAMITDFKKAGFDSVSHYVWLPDWKGKYKQDYGELIEKRSNEWETFERESGLTYFPSVSPGWDATPRGVLHGSYKPRRYPWWPIVVGENPELFANFLGRAIRYTKKHNDPKLCFIASWNEWSEGHYMEPDKRFGTAWLEAVRREKQYAVQYDLMSQQGWKFKGTGCI</sequence>
<dbReference type="Proteomes" id="UP000094056">
    <property type="component" value="Unassembled WGS sequence"/>
</dbReference>